<sequence length="36" mass="4238">YPLSRRAPSAARPPLQQILSTQNYYYIFRPPTMINL</sequence>
<name>A0A381T678_9ZZZZ</name>
<reference evidence="1" key="1">
    <citation type="submission" date="2018-05" db="EMBL/GenBank/DDBJ databases">
        <authorList>
            <person name="Lanie J.A."/>
            <person name="Ng W.-L."/>
            <person name="Kazmierczak K.M."/>
            <person name="Andrzejewski T.M."/>
            <person name="Davidsen T.M."/>
            <person name="Wayne K.J."/>
            <person name="Tettelin H."/>
            <person name="Glass J.I."/>
            <person name="Rusch D."/>
            <person name="Podicherti R."/>
            <person name="Tsui H.-C.T."/>
            <person name="Winkler M.E."/>
        </authorList>
    </citation>
    <scope>NUCLEOTIDE SEQUENCE</scope>
</reference>
<evidence type="ECO:0000313" key="1">
    <source>
        <dbReference type="EMBL" id="SVA10187.1"/>
    </source>
</evidence>
<organism evidence="1">
    <name type="scientific">marine metagenome</name>
    <dbReference type="NCBI Taxonomy" id="408172"/>
    <lineage>
        <taxon>unclassified sequences</taxon>
        <taxon>metagenomes</taxon>
        <taxon>ecological metagenomes</taxon>
    </lineage>
</organism>
<protein>
    <submittedName>
        <fullName evidence="1">Uncharacterized protein</fullName>
    </submittedName>
</protein>
<accession>A0A381T678</accession>
<dbReference type="EMBL" id="UINC01003901">
    <property type="protein sequence ID" value="SVA10187.1"/>
    <property type="molecule type" value="Genomic_DNA"/>
</dbReference>
<dbReference type="AlphaFoldDB" id="A0A381T678"/>
<feature type="non-terminal residue" evidence="1">
    <location>
        <position position="1"/>
    </location>
</feature>
<proteinExistence type="predicted"/>
<gene>
    <name evidence="1" type="ORF">METZ01_LOCUS63041</name>
</gene>